<dbReference type="AlphaFoldDB" id="A0A9K3E476"/>
<name>A0A9K3E476_HELAN</name>
<reference evidence="1" key="1">
    <citation type="journal article" date="2017" name="Nature">
        <title>The sunflower genome provides insights into oil metabolism, flowering and Asterid evolution.</title>
        <authorList>
            <person name="Badouin H."/>
            <person name="Gouzy J."/>
            <person name="Grassa C.J."/>
            <person name="Murat F."/>
            <person name="Staton S.E."/>
            <person name="Cottret L."/>
            <person name="Lelandais-Briere C."/>
            <person name="Owens G.L."/>
            <person name="Carrere S."/>
            <person name="Mayjonade B."/>
            <person name="Legrand L."/>
            <person name="Gill N."/>
            <person name="Kane N.C."/>
            <person name="Bowers J.E."/>
            <person name="Hubner S."/>
            <person name="Bellec A."/>
            <person name="Berard A."/>
            <person name="Berges H."/>
            <person name="Blanchet N."/>
            <person name="Boniface M.C."/>
            <person name="Brunel D."/>
            <person name="Catrice O."/>
            <person name="Chaidir N."/>
            <person name="Claudel C."/>
            <person name="Donnadieu C."/>
            <person name="Faraut T."/>
            <person name="Fievet G."/>
            <person name="Helmstetter N."/>
            <person name="King M."/>
            <person name="Knapp S.J."/>
            <person name="Lai Z."/>
            <person name="Le Paslier M.C."/>
            <person name="Lippi Y."/>
            <person name="Lorenzon L."/>
            <person name="Mandel J.R."/>
            <person name="Marage G."/>
            <person name="Marchand G."/>
            <person name="Marquand E."/>
            <person name="Bret-Mestries E."/>
            <person name="Morien E."/>
            <person name="Nambeesan S."/>
            <person name="Nguyen T."/>
            <person name="Pegot-Espagnet P."/>
            <person name="Pouilly N."/>
            <person name="Raftis F."/>
            <person name="Sallet E."/>
            <person name="Schiex T."/>
            <person name="Thomas J."/>
            <person name="Vandecasteele C."/>
            <person name="Vares D."/>
            <person name="Vear F."/>
            <person name="Vautrin S."/>
            <person name="Crespi M."/>
            <person name="Mangin B."/>
            <person name="Burke J.M."/>
            <person name="Salse J."/>
            <person name="Munos S."/>
            <person name="Vincourt P."/>
            <person name="Rieseberg L.H."/>
            <person name="Langlade N.B."/>
        </authorList>
    </citation>
    <scope>NUCLEOTIDE SEQUENCE</scope>
    <source>
        <tissue evidence="1">Leaves</tissue>
    </source>
</reference>
<reference evidence="1" key="2">
    <citation type="submission" date="2020-06" db="EMBL/GenBank/DDBJ databases">
        <title>Helianthus annuus Genome sequencing and assembly Release 2.</title>
        <authorList>
            <person name="Gouzy J."/>
            <person name="Langlade N."/>
            <person name="Munos S."/>
        </authorList>
    </citation>
    <scope>NUCLEOTIDE SEQUENCE</scope>
    <source>
        <tissue evidence="1">Leaves</tissue>
    </source>
</reference>
<gene>
    <name evidence="1" type="ORF">HanXRQr2_Chr15g0710861</name>
</gene>
<accession>A0A9K3E476</accession>
<dbReference type="Gramene" id="mRNA:HanXRQr2_Chr15g0710861">
    <property type="protein sequence ID" value="CDS:HanXRQr2_Chr15g0710861.1"/>
    <property type="gene ID" value="HanXRQr2_Chr15g0710861"/>
</dbReference>
<proteinExistence type="predicted"/>
<dbReference type="Proteomes" id="UP000215914">
    <property type="component" value="Unassembled WGS sequence"/>
</dbReference>
<organism evidence="1 2">
    <name type="scientific">Helianthus annuus</name>
    <name type="common">Common sunflower</name>
    <dbReference type="NCBI Taxonomy" id="4232"/>
    <lineage>
        <taxon>Eukaryota</taxon>
        <taxon>Viridiplantae</taxon>
        <taxon>Streptophyta</taxon>
        <taxon>Embryophyta</taxon>
        <taxon>Tracheophyta</taxon>
        <taxon>Spermatophyta</taxon>
        <taxon>Magnoliopsida</taxon>
        <taxon>eudicotyledons</taxon>
        <taxon>Gunneridae</taxon>
        <taxon>Pentapetalae</taxon>
        <taxon>asterids</taxon>
        <taxon>campanulids</taxon>
        <taxon>Asterales</taxon>
        <taxon>Asteraceae</taxon>
        <taxon>Asteroideae</taxon>
        <taxon>Heliantheae alliance</taxon>
        <taxon>Heliantheae</taxon>
        <taxon>Helianthus</taxon>
    </lineage>
</organism>
<sequence>MASPPRMISGARLTVSATEFAVMTSTINTLMTLEKVERPLETRWTPYHRIKASDA</sequence>
<evidence type="ECO:0000313" key="1">
    <source>
        <dbReference type="EMBL" id="KAF5766052.1"/>
    </source>
</evidence>
<protein>
    <submittedName>
        <fullName evidence="1">Uncharacterized protein</fullName>
    </submittedName>
</protein>
<keyword evidence="2" id="KW-1185">Reference proteome</keyword>
<evidence type="ECO:0000313" key="2">
    <source>
        <dbReference type="Proteomes" id="UP000215914"/>
    </source>
</evidence>
<dbReference type="EMBL" id="MNCJ02000330">
    <property type="protein sequence ID" value="KAF5766052.1"/>
    <property type="molecule type" value="Genomic_DNA"/>
</dbReference>
<comment type="caution">
    <text evidence="1">The sequence shown here is derived from an EMBL/GenBank/DDBJ whole genome shotgun (WGS) entry which is preliminary data.</text>
</comment>